<comment type="caution">
    <text evidence="3">The sequence shown here is derived from an EMBL/GenBank/DDBJ whole genome shotgun (WGS) entry which is preliminary data.</text>
</comment>
<evidence type="ECO:0000313" key="3">
    <source>
        <dbReference type="EMBL" id="KND87779.1"/>
    </source>
</evidence>
<evidence type="ECO:0000256" key="1">
    <source>
        <dbReference type="ARBA" id="ARBA00022801"/>
    </source>
</evidence>
<dbReference type="Pfam" id="PF03959">
    <property type="entry name" value="FSH1"/>
    <property type="match status" value="1"/>
</dbReference>
<dbReference type="GO" id="GO:0005737">
    <property type="term" value="C:cytoplasm"/>
    <property type="evidence" value="ECO:0007669"/>
    <property type="project" value="TreeGrafter"/>
</dbReference>
<dbReference type="AlphaFoldDB" id="A0A0L0N181"/>
<dbReference type="Proteomes" id="UP000036947">
    <property type="component" value="Unassembled WGS sequence"/>
</dbReference>
<dbReference type="OrthoDB" id="2094269at2759"/>
<dbReference type="STRING" id="1163406.A0A0L0N181"/>
<protein>
    <submittedName>
        <fullName evidence="3">Dihydrofolate reductase</fullName>
    </submittedName>
</protein>
<feature type="domain" description="Serine hydrolase" evidence="2">
    <location>
        <begin position="79"/>
        <end position="299"/>
    </location>
</feature>
<dbReference type="PANTHER" id="PTHR48070">
    <property type="entry name" value="ESTERASE OVCA2"/>
    <property type="match status" value="1"/>
</dbReference>
<dbReference type="EMBL" id="LFRF01000032">
    <property type="protein sequence ID" value="KND87779.1"/>
    <property type="molecule type" value="Genomic_DNA"/>
</dbReference>
<reference evidence="3 4" key="1">
    <citation type="journal article" date="2015" name="BMC Genomics">
        <title>The genome of the truffle-parasite Tolypocladium ophioglossoides and the evolution of antifungal peptaibiotics.</title>
        <authorList>
            <person name="Quandt C.A."/>
            <person name="Bushley K.E."/>
            <person name="Spatafora J.W."/>
        </authorList>
    </citation>
    <scope>NUCLEOTIDE SEQUENCE [LARGE SCALE GENOMIC DNA]</scope>
    <source>
        <strain evidence="3 4">CBS 100239</strain>
    </source>
</reference>
<evidence type="ECO:0000259" key="2">
    <source>
        <dbReference type="Pfam" id="PF03959"/>
    </source>
</evidence>
<keyword evidence="1" id="KW-0378">Hydrolase</keyword>
<dbReference type="GO" id="GO:0016787">
    <property type="term" value="F:hydrolase activity"/>
    <property type="evidence" value="ECO:0007669"/>
    <property type="project" value="UniProtKB-KW"/>
</dbReference>
<proteinExistence type="predicted"/>
<dbReference type="PANTHER" id="PTHR48070:SF6">
    <property type="entry name" value="ESTERASE OVCA2"/>
    <property type="match status" value="1"/>
</dbReference>
<dbReference type="InterPro" id="IPR029058">
    <property type="entry name" value="AB_hydrolase_fold"/>
</dbReference>
<gene>
    <name evidence="3" type="ORF">TOPH_07542</name>
</gene>
<sequence length="318" mass="34132">MTVTAESGAAKAQQTKSNGGKTEVKILMLHGMFKLFSSPGIFSGPSGHGLRLRILSDSLAIACASISLTLNHLAHSHSLLGYTQSGPLFHAKTRALEKLLIKTLAPISLLPVLIYPTGPNRLLPKDIPGYQPPADGQDDDDWQPDTWAWFRKDDATGAYRYFDEGMAVIASTIRDAGGIDGVCGFSQGGATTGAVVAAMESDRPLPDGAAGDWARGLREANGERPLKFAVSYSGFFGPVDMLKWCYDPKIKTPTLHYIGSLDTVVDESRSQGLIDRCEDPMAVVHPGGHHVPVSKEWVMPLAGFIKQHAQEAQPKAGL</sequence>
<dbReference type="InterPro" id="IPR050593">
    <property type="entry name" value="LovG"/>
</dbReference>
<evidence type="ECO:0000313" key="4">
    <source>
        <dbReference type="Proteomes" id="UP000036947"/>
    </source>
</evidence>
<dbReference type="GO" id="GO:0019748">
    <property type="term" value="P:secondary metabolic process"/>
    <property type="evidence" value="ECO:0007669"/>
    <property type="project" value="TreeGrafter"/>
</dbReference>
<dbReference type="GO" id="GO:0005634">
    <property type="term" value="C:nucleus"/>
    <property type="evidence" value="ECO:0007669"/>
    <property type="project" value="TreeGrafter"/>
</dbReference>
<dbReference type="Gene3D" id="3.40.50.1820">
    <property type="entry name" value="alpha/beta hydrolase"/>
    <property type="match status" value="1"/>
</dbReference>
<dbReference type="InterPro" id="IPR005645">
    <property type="entry name" value="FSH-like_dom"/>
</dbReference>
<dbReference type="SUPFAM" id="SSF53474">
    <property type="entry name" value="alpha/beta-Hydrolases"/>
    <property type="match status" value="1"/>
</dbReference>
<accession>A0A0L0N181</accession>
<name>A0A0L0N181_TOLOC</name>
<organism evidence="3 4">
    <name type="scientific">Tolypocladium ophioglossoides (strain CBS 100239)</name>
    <name type="common">Snaketongue truffleclub</name>
    <name type="synonym">Elaphocordyceps ophioglossoides</name>
    <dbReference type="NCBI Taxonomy" id="1163406"/>
    <lineage>
        <taxon>Eukaryota</taxon>
        <taxon>Fungi</taxon>
        <taxon>Dikarya</taxon>
        <taxon>Ascomycota</taxon>
        <taxon>Pezizomycotina</taxon>
        <taxon>Sordariomycetes</taxon>
        <taxon>Hypocreomycetidae</taxon>
        <taxon>Hypocreales</taxon>
        <taxon>Ophiocordycipitaceae</taxon>
        <taxon>Tolypocladium</taxon>
    </lineage>
</organism>
<keyword evidence="4" id="KW-1185">Reference proteome</keyword>